<feature type="domain" description="C2H2-type" evidence="7">
    <location>
        <begin position="1105"/>
        <end position="1127"/>
    </location>
</feature>
<dbReference type="SMART" id="SM00355">
    <property type="entry name" value="ZnF_C2H2"/>
    <property type="match status" value="20"/>
</dbReference>
<dbReference type="GO" id="GO:0008270">
    <property type="term" value="F:zinc ion binding"/>
    <property type="evidence" value="ECO:0007669"/>
    <property type="project" value="UniProtKB-KW"/>
</dbReference>
<feature type="domain" description="C2H2-type" evidence="7">
    <location>
        <begin position="941"/>
        <end position="969"/>
    </location>
</feature>
<dbReference type="Pfam" id="PF00096">
    <property type="entry name" value="zf-C2H2"/>
    <property type="match status" value="2"/>
</dbReference>
<accession>A0A131XT27</accession>
<keyword evidence="2" id="KW-0677">Repeat</keyword>
<feature type="domain" description="C2H2-type" evidence="7">
    <location>
        <begin position="1209"/>
        <end position="1232"/>
    </location>
</feature>
<dbReference type="PROSITE" id="PS50157">
    <property type="entry name" value="ZINC_FINGER_C2H2_2"/>
    <property type="match status" value="12"/>
</dbReference>
<keyword evidence="1" id="KW-0479">Metal-binding</keyword>
<feature type="domain" description="C2H2-type" evidence="7">
    <location>
        <begin position="1048"/>
        <end position="1076"/>
    </location>
</feature>
<evidence type="ECO:0000256" key="1">
    <source>
        <dbReference type="ARBA" id="ARBA00022723"/>
    </source>
</evidence>
<evidence type="ECO:0000256" key="5">
    <source>
        <dbReference type="PROSITE-ProRule" id="PRU00042"/>
    </source>
</evidence>
<feature type="domain" description="C2H2-type" evidence="7">
    <location>
        <begin position="1133"/>
        <end position="1160"/>
    </location>
</feature>
<dbReference type="InterPro" id="IPR013087">
    <property type="entry name" value="Znf_C2H2_type"/>
</dbReference>
<dbReference type="GO" id="GO:0005634">
    <property type="term" value="C:nucleus"/>
    <property type="evidence" value="ECO:0007669"/>
    <property type="project" value="TreeGrafter"/>
</dbReference>
<feature type="domain" description="C2H2-type" evidence="7">
    <location>
        <begin position="560"/>
        <end position="588"/>
    </location>
</feature>
<feature type="domain" description="C2H2-type" evidence="7">
    <location>
        <begin position="1077"/>
        <end position="1104"/>
    </location>
</feature>
<feature type="domain" description="C2H2-type" evidence="7">
    <location>
        <begin position="913"/>
        <end position="940"/>
    </location>
</feature>
<feature type="compositionally biased region" description="Acidic residues" evidence="6">
    <location>
        <begin position="334"/>
        <end position="343"/>
    </location>
</feature>
<evidence type="ECO:0000256" key="4">
    <source>
        <dbReference type="ARBA" id="ARBA00022833"/>
    </source>
</evidence>
<dbReference type="PANTHER" id="PTHR24403:SF67">
    <property type="entry name" value="FI01116P-RELATED"/>
    <property type="match status" value="1"/>
</dbReference>
<evidence type="ECO:0000256" key="6">
    <source>
        <dbReference type="SAM" id="MobiDB-lite"/>
    </source>
</evidence>
<proteinExistence type="evidence at transcript level"/>
<feature type="domain" description="C2H2-type" evidence="7">
    <location>
        <begin position="533"/>
        <end position="560"/>
    </location>
</feature>
<organism evidence="8">
    <name type="scientific">Ixodes ricinus</name>
    <name type="common">Common tick</name>
    <name type="synonym">Acarus ricinus</name>
    <dbReference type="NCBI Taxonomy" id="34613"/>
    <lineage>
        <taxon>Eukaryota</taxon>
        <taxon>Metazoa</taxon>
        <taxon>Ecdysozoa</taxon>
        <taxon>Arthropoda</taxon>
        <taxon>Chelicerata</taxon>
        <taxon>Arachnida</taxon>
        <taxon>Acari</taxon>
        <taxon>Parasitiformes</taxon>
        <taxon>Ixodida</taxon>
        <taxon>Ixodoidea</taxon>
        <taxon>Ixodidae</taxon>
        <taxon>Ixodinae</taxon>
        <taxon>Ixodes</taxon>
    </lineage>
</organism>
<evidence type="ECO:0000256" key="3">
    <source>
        <dbReference type="ARBA" id="ARBA00022771"/>
    </source>
</evidence>
<dbReference type="SUPFAM" id="SSF57667">
    <property type="entry name" value="beta-beta-alpha zinc fingers"/>
    <property type="match status" value="6"/>
</dbReference>
<dbReference type="PROSITE" id="PS00028">
    <property type="entry name" value="ZINC_FINGER_C2H2_1"/>
    <property type="match status" value="8"/>
</dbReference>
<dbReference type="InterPro" id="IPR050688">
    <property type="entry name" value="Zinc_finger/UBP_domain"/>
</dbReference>
<dbReference type="InterPro" id="IPR036236">
    <property type="entry name" value="Znf_C2H2_sf"/>
</dbReference>
<reference evidence="8" key="1">
    <citation type="submission" date="2016-02" db="EMBL/GenBank/DDBJ databases">
        <title>RNAseq analyses of the midgut from blood- or serum-fed Ixodes ricinus ticks.</title>
        <authorList>
            <person name="Perner J."/>
            <person name="Provaznik J."/>
            <person name="Schrenkova J."/>
            <person name="Urbanova V."/>
            <person name="Ribeiro J.M."/>
            <person name="Kopacek P."/>
        </authorList>
    </citation>
    <scope>NUCLEOTIDE SEQUENCE</scope>
    <source>
        <tissue evidence="8">Gut</tissue>
    </source>
</reference>
<protein>
    <recommendedName>
        <fullName evidence="7">C2H2-type domain-containing protein</fullName>
    </recommendedName>
</protein>
<feature type="compositionally biased region" description="Low complexity" evidence="6">
    <location>
        <begin position="765"/>
        <end position="776"/>
    </location>
</feature>
<dbReference type="EMBL" id="GEFM01006408">
    <property type="protein sequence ID" value="JAP69388.1"/>
    <property type="molecule type" value="mRNA"/>
</dbReference>
<feature type="region of interest" description="Disordered" evidence="6">
    <location>
        <begin position="750"/>
        <end position="786"/>
    </location>
</feature>
<dbReference type="FunFam" id="3.30.160.60:FF:000882">
    <property type="entry name" value="Predicted gene, 21060"/>
    <property type="match status" value="1"/>
</dbReference>
<sequence>MDVFICGVCHTGFHDIGKFVEHKNSLGSHGCGQCSAVFHTAEELDVHTLDNHPRNVDQSAPAEEGQAADDRGVTELELRMEGMESVSLVPACTTDSQELISVSDGRSIVTLTAADPSPGCTQEPDPRTQPIIITDGFSFETTENSVVNDIYACSLCQCFALSEDEMLNHVGDCHDRTVAKGSEEAFSAYYRLQQLAPAALAVEDRKFLKAVPAEGTGEDQTTGGAQPTTLHLVVESSGPLAPPRRKRGRPRKTEQLARPQPSPAAKKADSSPLVPARGEDGLYHCPRCKRRFCKERHILGHRCMARGDYVDNLDKKEVPEEGTPVAGEGVADPGEGEVDTDTTEDFKVHRTGEREPWSRGRHRRGRGAGRGARRAAQGQPPPTGEANKENVARESLEEEPAGAEPPGGTERKLHWREDPRHVPVFSRDEDRLAFEEHLNKVDLSCVDHLYTQHQVAQEITCLPGARLAPKEVCDLHVFSCNVCKKVFKTQSHMRLHCLIHTDLKPFTCHQCDFSTNAKGNLYTHMRKHTGNYFKCSRCAFRSCNRSHMAEHEATHSSVRQRCQLCSNDYNTTKSLVNHVRKYHTGPAGRRYLATFQNKQLQNMAVLHICHICNRKFKKKVDRDRHLFVHNVPEPPTAHQCGLCGYQASRRVYLENHYRKHRLVYVCVVCCCLHLSATALRTHLQKEHVEKGAAQAAPEEAAYGAQSDNGMECFVAKNPRTGGAAEDPAAAKDVGAPLEDVMSAVAQILHANPNEDDGSPPTETGEPAAELTGEPTAEPTPEPTVEPVGESAMEQAMEQAGEAAAEVATAVPWDATLESLFAESIRNSWYLPEPDGSLSGGNYVNIPQELTERVPETSSPLAGDKMPGGLAQALEQAGLASRSAAGGLWSLSLLQYKQLTEDVYAKIRETFGSEECPDCGRLFHSRLDLEPHRLTHTDDKPFKCPSCAYSSGSKDNLKRHQETAHEGRTFPCDQCDFVAQSRSSLFQHRQKHAAVGVQGRCPACQGQFPSWRMLRQHLLSEHGDLDRQELFKAMGGQPRVMGRMGRRTYKCPYCGRVFHRSSTDLQKHMWIHEGVKPFQCPDCPYQCRSRNNLNVHRLTHSNDKPHLCDQCGKGYKSKAALRLHTRTHGRGVLYPCNKCEYTATQKCHLKRHLETHDIIRRYVCGHCSYSSNTVNYMKVHYSRKHRGEVFNQNTVMADPSFIERQRDRVYKCLSCSYIFGNMNDMKRHLRLKHGVCLENLSVEEVSGDVLAMETATMGGQEETALDAGADRVELVQEATILSPGSLQGLGEEEDGAAVSLIQQMMEQGALDAGQPVSLVAVEDTILVRDAQGLVLGGPGQASYVIHYVSAGDDELVEQEVEVAP</sequence>
<keyword evidence="4" id="KW-0862">Zinc</keyword>
<keyword evidence="3 5" id="KW-0863">Zinc-finger</keyword>
<feature type="compositionally biased region" description="Basic and acidic residues" evidence="6">
    <location>
        <begin position="386"/>
        <end position="395"/>
    </location>
</feature>
<feature type="domain" description="C2H2-type" evidence="7">
    <location>
        <begin position="506"/>
        <end position="533"/>
    </location>
</feature>
<feature type="compositionally biased region" description="Basic and acidic residues" evidence="6">
    <location>
        <begin position="344"/>
        <end position="358"/>
    </location>
</feature>
<evidence type="ECO:0000259" key="7">
    <source>
        <dbReference type="PROSITE" id="PS50157"/>
    </source>
</evidence>
<feature type="region of interest" description="Disordered" evidence="6">
    <location>
        <begin position="319"/>
        <end position="415"/>
    </location>
</feature>
<feature type="compositionally biased region" description="Basic residues" evidence="6">
    <location>
        <begin position="359"/>
        <end position="373"/>
    </location>
</feature>
<evidence type="ECO:0000313" key="8">
    <source>
        <dbReference type="EMBL" id="JAP69388.1"/>
    </source>
</evidence>
<feature type="domain" description="C2H2-type" evidence="7">
    <location>
        <begin position="478"/>
        <end position="505"/>
    </location>
</feature>
<dbReference type="FunFam" id="3.30.160.60:FF:000100">
    <property type="entry name" value="Zinc finger 45-like"/>
    <property type="match status" value="1"/>
</dbReference>
<feature type="domain" description="C2H2-type" evidence="7">
    <location>
        <begin position="607"/>
        <end position="634"/>
    </location>
</feature>
<evidence type="ECO:0000256" key="2">
    <source>
        <dbReference type="ARBA" id="ARBA00022737"/>
    </source>
</evidence>
<dbReference type="Gene3D" id="3.30.160.60">
    <property type="entry name" value="Classic Zinc Finger"/>
    <property type="match status" value="12"/>
</dbReference>
<dbReference type="PANTHER" id="PTHR24403">
    <property type="entry name" value="ZINC FINGER PROTEIN"/>
    <property type="match status" value="1"/>
</dbReference>
<dbReference type="GO" id="GO:0010468">
    <property type="term" value="P:regulation of gene expression"/>
    <property type="evidence" value="ECO:0007669"/>
    <property type="project" value="TreeGrafter"/>
</dbReference>
<name>A0A131XT27_IXORI</name>
<feature type="region of interest" description="Disordered" evidence="6">
    <location>
        <begin position="234"/>
        <end position="280"/>
    </location>
</feature>
<dbReference type="FunFam" id="3.30.160.60:FF:001967">
    <property type="entry name" value="Ras-responsive element-binding protein"/>
    <property type="match status" value="1"/>
</dbReference>